<dbReference type="GO" id="GO:0005886">
    <property type="term" value="C:plasma membrane"/>
    <property type="evidence" value="ECO:0007669"/>
    <property type="project" value="UniProtKB-SubCell"/>
</dbReference>
<dbReference type="Pfam" id="PF04277">
    <property type="entry name" value="OAD_gamma"/>
    <property type="match status" value="1"/>
</dbReference>
<evidence type="ECO:0000256" key="2">
    <source>
        <dbReference type="ARBA" id="ARBA00003002"/>
    </source>
</evidence>
<dbReference type="GO" id="GO:0008948">
    <property type="term" value="F:oxaloacetate decarboxylase activity"/>
    <property type="evidence" value="ECO:0007669"/>
    <property type="project" value="UniProtKB-UniRule"/>
</dbReference>
<dbReference type="HAMAP" id="MF_00404">
    <property type="entry name" value="OadG"/>
    <property type="match status" value="1"/>
</dbReference>
<sequence>MTDDIVGQGVELMVYGMGTVVVFLALLVVITTMMSRLVTRYFPELPAPEPAPRKPVSAAPAEGEVVAAITAAIHQHRNKKSQ</sequence>
<comment type="caution">
    <text evidence="18">The sequence shown here is derived from an EMBL/GenBank/DDBJ whole genome shotgun (WGS) entry which is preliminary data.</text>
</comment>
<gene>
    <name evidence="16" type="primary">oadG</name>
    <name evidence="18" type="ORF">C0029_02490</name>
</gene>
<evidence type="ECO:0000313" key="18">
    <source>
        <dbReference type="EMBL" id="PLW87478.1"/>
    </source>
</evidence>
<keyword evidence="11 16" id="KW-0915">Sodium</keyword>
<dbReference type="KEGG" id="hja:BST95_15705"/>
<accession>A0AAP8MGN1</accession>
<keyword evidence="10 16" id="KW-1133">Transmembrane helix</keyword>
<evidence type="ECO:0000256" key="16">
    <source>
        <dbReference type="HAMAP-Rule" id="MF_00404"/>
    </source>
</evidence>
<evidence type="ECO:0000256" key="14">
    <source>
        <dbReference type="ARBA" id="ARBA00023201"/>
    </source>
</evidence>
<evidence type="ECO:0000256" key="17">
    <source>
        <dbReference type="RuleBase" id="RU004278"/>
    </source>
</evidence>
<dbReference type="InterPro" id="IPR023424">
    <property type="entry name" value="OadG"/>
</dbReference>
<evidence type="ECO:0000256" key="1">
    <source>
        <dbReference type="ARBA" id="ARBA00001959"/>
    </source>
</evidence>
<dbReference type="EMBL" id="PKUR01000001">
    <property type="protein sequence ID" value="PLW87478.1"/>
    <property type="molecule type" value="Genomic_DNA"/>
</dbReference>
<keyword evidence="7 16" id="KW-1003">Cell membrane</keyword>
<dbReference type="Proteomes" id="UP000235162">
    <property type="component" value="Unassembled WGS sequence"/>
</dbReference>
<comment type="subunit">
    <text evidence="5 16">Heterotrimer of an alpha, a beta and a gamma subunit.</text>
</comment>
<evidence type="ECO:0000256" key="7">
    <source>
        <dbReference type="ARBA" id="ARBA00022475"/>
    </source>
</evidence>
<dbReference type="GO" id="GO:0015081">
    <property type="term" value="F:sodium ion transmembrane transporter activity"/>
    <property type="evidence" value="ECO:0007669"/>
    <property type="project" value="UniProtKB-UniRule"/>
</dbReference>
<dbReference type="EC" id="7.2.4.2" evidence="16"/>
<keyword evidence="12 16" id="KW-0406">Ion transport</keyword>
<organism evidence="18 19">
    <name type="scientific">Halioglobus japonicus</name>
    <dbReference type="NCBI Taxonomy" id="930805"/>
    <lineage>
        <taxon>Bacteria</taxon>
        <taxon>Pseudomonadati</taxon>
        <taxon>Pseudomonadota</taxon>
        <taxon>Gammaproteobacteria</taxon>
        <taxon>Cellvibrionales</taxon>
        <taxon>Halieaceae</taxon>
        <taxon>Halioglobus</taxon>
    </lineage>
</organism>
<keyword evidence="6 16" id="KW-0813">Transport</keyword>
<keyword evidence="9 16" id="KW-1278">Translocase</keyword>
<comment type="subcellular location">
    <subcellularLocation>
        <location evidence="3 16 17">Cell membrane</location>
        <topology evidence="3 16 17">Single-pass membrane protein</topology>
    </subcellularLocation>
</comment>
<evidence type="ECO:0000256" key="12">
    <source>
        <dbReference type="ARBA" id="ARBA00023065"/>
    </source>
</evidence>
<evidence type="ECO:0000256" key="3">
    <source>
        <dbReference type="ARBA" id="ARBA00004162"/>
    </source>
</evidence>
<dbReference type="RefSeq" id="WP_084200461.1">
    <property type="nucleotide sequence ID" value="NZ_BMYL01000001.1"/>
</dbReference>
<keyword evidence="8 16" id="KW-0812">Transmembrane</keyword>
<comment type="similarity">
    <text evidence="4 16 17">Belongs to the OadG family.</text>
</comment>
<feature type="transmembrane region" description="Helical" evidence="16 17">
    <location>
        <begin position="12"/>
        <end position="30"/>
    </location>
</feature>
<evidence type="ECO:0000256" key="9">
    <source>
        <dbReference type="ARBA" id="ARBA00022967"/>
    </source>
</evidence>
<name>A0AAP8MGN1_9GAMM</name>
<evidence type="ECO:0000256" key="11">
    <source>
        <dbReference type="ARBA" id="ARBA00023053"/>
    </source>
</evidence>
<dbReference type="GO" id="GO:0015451">
    <property type="term" value="F:decarboxylation-driven active transmembrane transporter activity"/>
    <property type="evidence" value="ECO:0007669"/>
    <property type="project" value="UniProtKB-EC"/>
</dbReference>
<comment type="catalytic activity">
    <reaction evidence="15 16 17">
        <text>oxaloacetate + 2 Na(+)(in) + H(+) = pyruvate + 2 Na(+)(out) + CO2</text>
        <dbReference type="Rhea" id="RHEA:57724"/>
        <dbReference type="ChEBI" id="CHEBI:15361"/>
        <dbReference type="ChEBI" id="CHEBI:15378"/>
        <dbReference type="ChEBI" id="CHEBI:16452"/>
        <dbReference type="ChEBI" id="CHEBI:16526"/>
        <dbReference type="ChEBI" id="CHEBI:29101"/>
        <dbReference type="EC" id="7.2.4.2"/>
    </reaction>
</comment>
<evidence type="ECO:0000256" key="8">
    <source>
        <dbReference type="ARBA" id="ARBA00022692"/>
    </source>
</evidence>
<evidence type="ECO:0000256" key="15">
    <source>
        <dbReference type="ARBA" id="ARBA00048176"/>
    </source>
</evidence>
<evidence type="ECO:0000256" key="6">
    <source>
        <dbReference type="ARBA" id="ARBA00022448"/>
    </source>
</evidence>
<comment type="function">
    <text evidence="2 16 17">Catalyzes the decarboxylation of oxaloacetate coupled to Na(+) translocation.</text>
</comment>
<keyword evidence="19" id="KW-1185">Reference proteome</keyword>
<evidence type="ECO:0000256" key="5">
    <source>
        <dbReference type="ARBA" id="ARBA00011869"/>
    </source>
</evidence>
<evidence type="ECO:0000256" key="13">
    <source>
        <dbReference type="ARBA" id="ARBA00023136"/>
    </source>
</evidence>
<evidence type="ECO:0000256" key="4">
    <source>
        <dbReference type="ARBA" id="ARBA00005844"/>
    </source>
</evidence>
<evidence type="ECO:0000256" key="10">
    <source>
        <dbReference type="ARBA" id="ARBA00022989"/>
    </source>
</evidence>
<dbReference type="InterPro" id="IPR005899">
    <property type="entry name" value="Na_pump_deCOase"/>
</dbReference>
<dbReference type="AlphaFoldDB" id="A0AAP8MGN1"/>
<keyword evidence="14 16" id="KW-0739">Sodium transport</keyword>
<comment type="cofactor">
    <cofactor evidence="1 16 17">
        <name>Na(+)</name>
        <dbReference type="ChEBI" id="CHEBI:29101"/>
    </cofactor>
</comment>
<reference evidence="18 19" key="1">
    <citation type="submission" date="2018-01" db="EMBL/GenBank/DDBJ databases">
        <title>The draft genome sequence of Halioglobus japonicus S1-36.</title>
        <authorList>
            <person name="Du Z.-J."/>
            <person name="Shi M.-J."/>
        </authorList>
    </citation>
    <scope>NUCLEOTIDE SEQUENCE [LARGE SCALE GENOMIC DNA]</scope>
    <source>
        <strain evidence="18 19">S1-36</strain>
    </source>
</reference>
<evidence type="ECO:0000313" key="19">
    <source>
        <dbReference type="Proteomes" id="UP000235162"/>
    </source>
</evidence>
<keyword evidence="13 16" id="KW-0472">Membrane</keyword>
<dbReference type="NCBIfam" id="TIGR01195">
    <property type="entry name" value="oadG_fam"/>
    <property type="match status" value="1"/>
</dbReference>
<dbReference type="GO" id="GO:0036376">
    <property type="term" value="P:sodium ion export across plasma membrane"/>
    <property type="evidence" value="ECO:0007669"/>
    <property type="project" value="InterPro"/>
</dbReference>
<protein>
    <recommendedName>
        <fullName evidence="16">Probable oxaloacetate decarboxylase gamma chain</fullName>
        <ecNumber evidence="16">7.2.4.2</ecNumber>
    </recommendedName>
</protein>
<proteinExistence type="inferred from homology"/>